<evidence type="ECO:0000313" key="2">
    <source>
        <dbReference type="Proteomes" id="UP000177817"/>
    </source>
</evidence>
<dbReference type="AlphaFoldDB" id="A0A1G2BJ26"/>
<sequence length="318" mass="35652">MPQIFGGLWLENLVRQDEQYDLQCELFASGFIRGIQLRVAHPGYTPSVTTENLPQLAQKLPDGMKVFVHFGAENVGVDWGERLDEQGAYAEHGHAHGISWRDWNRETILWGQTVARVFDRAPGAPLGVAHPGYGLGPDDVIARSRIVSGLLDVGTGSDVALETVPPVADRTASAAVIKKATAWPDPQYWGFGGTPRDMKELITDLGPGWKCFYDWSHLIVMSNQARFGAELGVPRGCFDEKWRSIDNVVEEYLELPHWPICQYSGAPEGIVPVHDRFPSRIPEPVLAGLREMEVICLEIPWDRWTASDRVRRFQDEVR</sequence>
<accession>A0A1G2BJ26</accession>
<reference evidence="1 2" key="1">
    <citation type="journal article" date="2016" name="Nat. Commun.">
        <title>Thousands of microbial genomes shed light on interconnected biogeochemical processes in an aquifer system.</title>
        <authorList>
            <person name="Anantharaman K."/>
            <person name="Brown C.T."/>
            <person name="Hug L.A."/>
            <person name="Sharon I."/>
            <person name="Castelle C.J."/>
            <person name="Probst A.J."/>
            <person name="Thomas B.C."/>
            <person name="Singh A."/>
            <person name="Wilkins M.J."/>
            <person name="Karaoz U."/>
            <person name="Brodie E.L."/>
            <person name="Williams K.H."/>
            <person name="Hubbard S.S."/>
            <person name="Banfield J.F."/>
        </authorList>
    </citation>
    <scope>NUCLEOTIDE SEQUENCE [LARGE SCALE GENOMIC DNA]</scope>
</reference>
<evidence type="ECO:0000313" key="1">
    <source>
        <dbReference type="EMBL" id="OGY89102.1"/>
    </source>
</evidence>
<gene>
    <name evidence="1" type="ORF">A2677_01000</name>
</gene>
<organism evidence="1 2">
    <name type="scientific">Candidatus Komeilibacteria bacterium RIFCSPHIGHO2_01_FULL_52_14</name>
    <dbReference type="NCBI Taxonomy" id="1798549"/>
    <lineage>
        <taxon>Bacteria</taxon>
        <taxon>Candidatus Komeiliibacteriota</taxon>
    </lineage>
</organism>
<proteinExistence type="predicted"/>
<dbReference type="EMBL" id="MHKK01000042">
    <property type="protein sequence ID" value="OGY89102.1"/>
    <property type="molecule type" value="Genomic_DNA"/>
</dbReference>
<evidence type="ECO:0008006" key="3">
    <source>
        <dbReference type="Google" id="ProtNLM"/>
    </source>
</evidence>
<comment type="caution">
    <text evidence="1">The sequence shown here is derived from an EMBL/GenBank/DDBJ whole genome shotgun (WGS) entry which is preliminary data.</text>
</comment>
<dbReference type="Proteomes" id="UP000177817">
    <property type="component" value="Unassembled WGS sequence"/>
</dbReference>
<protein>
    <recommendedName>
        <fullName evidence="3">Xylose isomerase-like TIM barrel domain-containing protein</fullName>
    </recommendedName>
</protein>
<name>A0A1G2BJ26_9BACT</name>